<feature type="domain" description="Glycosyl transferase family 1" evidence="1">
    <location>
        <begin position="195"/>
        <end position="347"/>
    </location>
</feature>
<dbReference type="PANTHER" id="PTHR12526">
    <property type="entry name" value="GLYCOSYLTRANSFERASE"/>
    <property type="match status" value="1"/>
</dbReference>
<evidence type="ECO:0000259" key="2">
    <source>
        <dbReference type="Pfam" id="PF13439"/>
    </source>
</evidence>
<feature type="domain" description="Glycosyltransferase subfamily 4-like N-terminal" evidence="2">
    <location>
        <begin position="14"/>
        <end position="183"/>
    </location>
</feature>
<sequence>MKIVYCIQSLATAGGMERVLVNKANYLADVFKEEVVIITTDQKGDLPFYAISERIKCFDLGINYRDNPGNKLIPRLKKKRLHRKRLEKLLMELRADIVISLFKKESDFLYKIRDGSKKVLEFHFSRFYRLQNTLGWRILLKKMLLKKDKYLASKYDKFVVLTEEDRRLWGKADNICVIHNACDFKGEEYANWAAKRVIAVGRLDYQKGYDRLIAIWKQIRIAFPDWTLEIFGEGSEQEFLMRRIRESGLENVVKIHQPVSGIREEYCKSSVYVMTSRFEGMPMVLIEAMACGLPVVAYACQCGPREIIQDGRNGFLIEEGKEEAFIQKLSLLLQDRELREKMGREAADSTGRFSREKIMEQWEKLFYRLKEGGESV</sequence>
<dbReference type="GeneID" id="98070267"/>
<dbReference type="InterPro" id="IPR028098">
    <property type="entry name" value="Glyco_trans_4-like_N"/>
</dbReference>
<dbReference type="Pfam" id="PF13439">
    <property type="entry name" value="Glyco_transf_4"/>
    <property type="match status" value="1"/>
</dbReference>
<dbReference type="HOGENOM" id="CLU_009583_0_0_10"/>
<proteinExistence type="predicted"/>
<gene>
    <name evidence="3" type="ORF">HMPREF9449_02738</name>
</gene>
<dbReference type="GO" id="GO:0016757">
    <property type="term" value="F:glycosyltransferase activity"/>
    <property type="evidence" value="ECO:0007669"/>
    <property type="project" value="InterPro"/>
</dbReference>
<dbReference type="Gene3D" id="3.40.50.2000">
    <property type="entry name" value="Glycogen Phosphorylase B"/>
    <property type="match status" value="2"/>
</dbReference>
<organism evidence="3 4">
    <name type="scientific">Odoribacter laneus YIT 12061</name>
    <dbReference type="NCBI Taxonomy" id="742817"/>
    <lineage>
        <taxon>Bacteria</taxon>
        <taxon>Pseudomonadati</taxon>
        <taxon>Bacteroidota</taxon>
        <taxon>Bacteroidia</taxon>
        <taxon>Bacteroidales</taxon>
        <taxon>Odoribacteraceae</taxon>
        <taxon>Odoribacter</taxon>
    </lineage>
</organism>
<accession>H1DKF2</accession>
<evidence type="ECO:0000259" key="1">
    <source>
        <dbReference type="Pfam" id="PF00534"/>
    </source>
</evidence>
<reference evidence="3 4" key="1">
    <citation type="submission" date="2012-01" db="EMBL/GenBank/DDBJ databases">
        <title>The Genome Sequence of Odoribacter laneus YIT 12061.</title>
        <authorList>
            <consortium name="The Broad Institute Genome Sequencing Platform"/>
            <person name="Earl A."/>
            <person name="Ward D."/>
            <person name="Feldgarden M."/>
            <person name="Gevers D."/>
            <person name="Morotomi M."/>
            <person name="Young S.K."/>
            <person name="Zeng Q."/>
            <person name="Gargeya S."/>
            <person name="Fitzgerald M."/>
            <person name="Haas B."/>
            <person name="Abouelleil A."/>
            <person name="Alvarado L."/>
            <person name="Arachchi H.M."/>
            <person name="Berlin A."/>
            <person name="Chapman S.B."/>
            <person name="Gearin G."/>
            <person name="Goldberg J."/>
            <person name="Griggs A."/>
            <person name="Gujja S."/>
            <person name="Hansen M."/>
            <person name="Heiman D."/>
            <person name="Howarth C."/>
            <person name="Larimer J."/>
            <person name="Lui A."/>
            <person name="MacDonald P.J.P."/>
            <person name="McCowen C."/>
            <person name="Montmayeur A."/>
            <person name="Murphy C."/>
            <person name="Neiman D."/>
            <person name="Pearson M."/>
            <person name="Priest M."/>
            <person name="Roberts A."/>
            <person name="Saif S."/>
            <person name="Shea T."/>
            <person name="Sisk P."/>
            <person name="Stolte C."/>
            <person name="Sykes S."/>
            <person name="Wortman J."/>
            <person name="Nusbaum C."/>
            <person name="Birren B."/>
        </authorList>
    </citation>
    <scope>NUCLEOTIDE SEQUENCE [LARGE SCALE GENOMIC DNA]</scope>
    <source>
        <strain evidence="3 4">YIT 12061</strain>
    </source>
</reference>
<name>H1DKF2_9BACT</name>
<evidence type="ECO:0000313" key="4">
    <source>
        <dbReference type="Proteomes" id="UP000004892"/>
    </source>
</evidence>
<dbReference type="CDD" id="cd03820">
    <property type="entry name" value="GT4_AmsD-like"/>
    <property type="match status" value="1"/>
</dbReference>
<dbReference type="eggNOG" id="COG0438">
    <property type="taxonomic scope" value="Bacteria"/>
</dbReference>
<dbReference type="SUPFAM" id="SSF53756">
    <property type="entry name" value="UDP-Glycosyltransferase/glycogen phosphorylase"/>
    <property type="match status" value="1"/>
</dbReference>
<dbReference type="Pfam" id="PF00534">
    <property type="entry name" value="Glycos_transf_1"/>
    <property type="match status" value="1"/>
</dbReference>
<dbReference type="PATRIC" id="fig|742817.3.peg.2931"/>
<dbReference type="STRING" id="742817.HMPREF9449_02738"/>
<comment type="caution">
    <text evidence="3">The sequence shown here is derived from an EMBL/GenBank/DDBJ whole genome shotgun (WGS) entry which is preliminary data.</text>
</comment>
<dbReference type="AlphaFoldDB" id="H1DKF2"/>
<dbReference type="InterPro" id="IPR001296">
    <property type="entry name" value="Glyco_trans_1"/>
</dbReference>
<dbReference type="EMBL" id="ADMC01000028">
    <property type="protein sequence ID" value="EHP45766.1"/>
    <property type="molecule type" value="Genomic_DNA"/>
</dbReference>
<dbReference type="RefSeq" id="WP_009137882.1">
    <property type="nucleotide sequence ID" value="NZ_JH594597.1"/>
</dbReference>
<evidence type="ECO:0000313" key="3">
    <source>
        <dbReference type="EMBL" id="EHP45766.1"/>
    </source>
</evidence>
<protein>
    <submittedName>
        <fullName evidence="3">Uncharacterized protein</fullName>
    </submittedName>
</protein>
<dbReference type="Proteomes" id="UP000004892">
    <property type="component" value="Unassembled WGS sequence"/>
</dbReference>
<dbReference type="PANTHER" id="PTHR12526:SF630">
    <property type="entry name" value="GLYCOSYLTRANSFERASE"/>
    <property type="match status" value="1"/>
</dbReference>
<keyword evidence="4" id="KW-1185">Reference proteome</keyword>